<keyword evidence="3" id="KW-1185">Reference proteome</keyword>
<accession>A0ABV1EX31</accession>
<name>A0ABV1EX31_9BACI</name>
<dbReference type="InterPro" id="IPR035281">
    <property type="entry name" value="DUF5359"/>
</dbReference>
<feature type="transmembrane region" description="Helical" evidence="1">
    <location>
        <begin position="7"/>
        <end position="28"/>
    </location>
</feature>
<protein>
    <submittedName>
        <fullName evidence="2">DUF5359 family protein</fullName>
    </submittedName>
</protein>
<gene>
    <name evidence="2" type="ORF">WMO63_04590</name>
</gene>
<evidence type="ECO:0000313" key="3">
    <source>
        <dbReference type="Proteomes" id="UP001465426"/>
    </source>
</evidence>
<proteinExistence type="predicted"/>
<organism evidence="2 3">
    <name type="scientific">Niallia hominis</name>
    <dbReference type="NCBI Taxonomy" id="3133173"/>
    <lineage>
        <taxon>Bacteria</taxon>
        <taxon>Bacillati</taxon>
        <taxon>Bacillota</taxon>
        <taxon>Bacilli</taxon>
        <taxon>Bacillales</taxon>
        <taxon>Bacillaceae</taxon>
        <taxon>Niallia</taxon>
    </lineage>
</organism>
<evidence type="ECO:0000313" key="2">
    <source>
        <dbReference type="EMBL" id="MEQ2464948.1"/>
    </source>
</evidence>
<keyword evidence="1" id="KW-1133">Transmembrane helix</keyword>
<dbReference type="Pfam" id="PF17313">
    <property type="entry name" value="DUF5359"/>
    <property type="match status" value="1"/>
</dbReference>
<reference evidence="2 3" key="1">
    <citation type="submission" date="2024-03" db="EMBL/GenBank/DDBJ databases">
        <title>Human intestinal bacterial collection.</title>
        <authorList>
            <person name="Pauvert C."/>
            <person name="Hitch T.C.A."/>
            <person name="Clavel T."/>
        </authorList>
    </citation>
    <scope>NUCLEOTIDE SEQUENCE [LARGE SCALE GENOMIC DNA]</scope>
    <source>
        <strain evidence="2 3">CLA-SR-H024</strain>
    </source>
</reference>
<dbReference type="RefSeq" id="WP_031538291.1">
    <property type="nucleotide sequence ID" value="NZ_JBBMFN010000006.1"/>
</dbReference>
<dbReference type="EMBL" id="JBBMFN010000006">
    <property type="protein sequence ID" value="MEQ2464948.1"/>
    <property type="molecule type" value="Genomic_DNA"/>
</dbReference>
<sequence>MKTVERIIIKIILLQIVFFLVGQIFHMWDIIPEIRTITQYEGVMDSNFISFLETFGRK</sequence>
<keyword evidence="1" id="KW-0472">Membrane</keyword>
<comment type="caution">
    <text evidence="2">The sequence shown here is derived from an EMBL/GenBank/DDBJ whole genome shotgun (WGS) entry which is preliminary data.</text>
</comment>
<keyword evidence="1" id="KW-0812">Transmembrane</keyword>
<evidence type="ECO:0000256" key="1">
    <source>
        <dbReference type="SAM" id="Phobius"/>
    </source>
</evidence>
<dbReference type="Proteomes" id="UP001465426">
    <property type="component" value="Unassembled WGS sequence"/>
</dbReference>